<reference evidence="2 3" key="1">
    <citation type="submission" date="2022-08" db="EMBL/GenBank/DDBJ databases">
        <title>Proteogenomics of the novel Dehalobacterium formicoaceticum strain EZ94 highlights a key role of methyltransferases during anaerobic dichloromethane degradation.</title>
        <authorList>
            <person name="Wasmund K."/>
        </authorList>
    </citation>
    <scope>NUCLEOTIDE SEQUENCE [LARGE SCALE GENOMIC DNA]</scope>
    <source>
        <strain evidence="2 3">EZ94</strain>
    </source>
</reference>
<sequence>MQKSKLALVLTIVAILCLAFGGSALAAAGYLDVTISDNNGAYDDFGYTGCEASYVLDATGIEYFTTDCLNNDKGFDIILNFECDEESYSVELDGDYSLPVKVWAQDKPYGTAGAQGAWYTAQPTVPGGPGFAAQSTITLKVEDLQIDSKYKYITEVVVGDENQDLRVINPCEADEYCIEMIIDGTCEDLVLKDYFEIKSAPYEICDLVVGPDSEPAGDCKRCYSVSGYLKNCGGEAVPDWPLSVYLKDKDGNKVNVTPQTGAKTNTQGYFSFSIAGSWQPGVYDVIVKAEGPCEDATAEVCLTMLKKDATKLEITAFSADWEGKLIDWIHGEGGPIENELRYNKCNDIQFCLFDNCDWLATVPEETTIYFTATQERPGQDPIVAGHFYEVCPENSDDCNCDYQTIINGECRHWDRDYKQINSATFYPCEVHNGEPASLQGGDGYEYDCECSCLNVQMVPLVKGDITITATINVGGREIKKSIVVTSYAPEEVMMDLFPLATDNSGNVRAGWPIVAAVALDRSAGANYDVQFTINGEPVLVSDQLGADLGVNYIPPFDEDEFNAAYNVAGLVNLIQAHSELLDEEYIEYLEQCVDYDAVYPYCTDKWYFMLYPCKDLRGDFEIEVTVNGVGTASADFYTNNKGADIPLNFITPVELTRELAPDSWQTFSTPKLLAATAQETPEYGTFVELLWPLAEEMLDGGPFMYDEIELFVLGYENGAWYMPSVLSEVKPLSGYYVRTPQREKGDWNMRKAPYKLEYVFARATTPSLSMPYSVTYPTLPADSSNLAPFYWNSIGVGIPDTNANDNPMTMQSDTAAQALGSLIKNKDSIMVWNPGEKMANVNTQFTSLALGGNADPNTGVDPWARMYNGDVYWVFNAIGTMGGPSIYTSTVGLDMIEWIGGNYEPDYYPNYWGNVLK</sequence>
<gene>
    <name evidence="2" type="ORF">NVS47_07215</name>
</gene>
<dbReference type="EMBL" id="JANPWE010000003">
    <property type="protein sequence ID" value="MCR6545306.1"/>
    <property type="molecule type" value="Genomic_DNA"/>
</dbReference>
<feature type="signal peptide" evidence="1">
    <location>
        <begin position="1"/>
        <end position="26"/>
    </location>
</feature>
<accession>A0ABT1Y6J2</accession>
<proteinExistence type="predicted"/>
<evidence type="ECO:0000313" key="2">
    <source>
        <dbReference type="EMBL" id="MCR6545306.1"/>
    </source>
</evidence>
<dbReference type="RefSeq" id="WP_257912968.1">
    <property type="nucleotide sequence ID" value="NZ_JANPWE010000003.1"/>
</dbReference>
<comment type="caution">
    <text evidence="2">The sequence shown here is derived from an EMBL/GenBank/DDBJ whole genome shotgun (WGS) entry which is preliminary data.</text>
</comment>
<evidence type="ECO:0000313" key="3">
    <source>
        <dbReference type="Proteomes" id="UP001524944"/>
    </source>
</evidence>
<evidence type="ECO:0000256" key="1">
    <source>
        <dbReference type="SAM" id="SignalP"/>
    </source>
</evidence>
<dbReference type="Proteomes" id="UP001524944">
    <property type="component" value="Unassembled WGS sequence"/>
</dbReference>
<protein>
    <recommendedName>
        <fullName evidence="4">Carboxypeptidase regulatory-like domain-containing protein</fullName>
    </recommendedName>
</protein>
<name>A0ABT1Y6J2_9FIRM</name>
<keyword evidence="3" id="KW-1185">Reference proteome</keyword>
<organism evidence="2 3">
    <name type="scientific">Dehalobacterium formicoaceticum</name>
    <dbReference type="NCBI Taxonomy" id="51515"/>
    <lineage>
        <taxon>Bacteria</taxon>
        <taxon>Bacillati</taxon>
        <taxon>Bacillota</taxon>
        <taxon>Clostridia</taxon>
        <taxon>Eubacteriales</taxon>
        <taxon>Peptococcaceae</taxon>
        <taxon>Dehalobacterium</taxon>
    </lineage>
</organism>
<keyword evidence="1" id="KW-0732">Signal</keyword>
<feature type="chain" id="PRO_5047056568" description="Carboxypeptidase regulatory-like domain-containing protein" evidence="1">
    <location>
        <begin position="27"/>
        <end position="917"/>
    </location>
</feature>
<evidence type="ECO:0008006" key="4">
    <source>
        <dbReference type="Google" id="ProtNLM"/>
    </source>
</evidence>